<evidence type="ECO:0000313" key="4">
    <source>
        <dbReference type="Proteomes" id="UP000296374"/>
    </source>
</evidence>
<feature type="compositionally biased region" description="Basic and acidic residues" evidence="1">
    <location>
        <begin position="11"/>
        <end position="25"/>
    </location>
</feature>
<feature type="domain" description="Glyoxalase-like" evidence="2">
    <location>
        <begin position="39"/>
        <end position="187"/>
    </location>
</feature>
<dbReference type="InterPro" id="IPR025870">
    <property type="entry name" value="Glyoxalase-like_dom"/>
</dbReference>
<dbReference type="Proteomes" id="UP000296374">
    <property type="component" value="Chromosome"/>
</dbReference>
<evidence type="ECO:0000259" key="2">
    <source>
        <dbReference type="Pfam" id="PF13468"/>
    </source>
</evidence>
<gene>
    <name evidence="3" type="ORF">E4191_06685</name>
</gene>
<organism evidence="3 4">
    <name type="scientific">Paracoccus liaowanqingii</name>
    <dbReference type="NCBI Taxonomy" id="2560053"/>
    <lineage>
        <taxon>Bacteria</taxon>
        <taxon>Pseudomonadati</taxon>
        <taxon>Pseudomonadota</taxon>
        <taxon>Alphaproteobacteria</taxon>
        <taxon>Rhodobacterales</taxon>
        <taxon>Paracoccaceae</taxon>
        <taxon>Paracoccus</taxon>
    </lineage>
</organism>
<accession>A0A4P7HMN8</accession>
<feature type="region of interest" description="Disordered" evidence="1">
    <location>
        <begin position="1"/>
        <end position="35"/>
    </location>
</feature>
<protein>
    <submittedName>
        <fullName evidence="3">VOC family protein</fullName>
    </submittedName>
</protein>
<feature type="compositionally biased region" description="Basic residues" evidence="1">
    <location>
        <begin position="1"/>
        <end position="10"/>
    </location>
</feature>
<dbReference type="EMBL" id="CP038439">
    <property type="protein sequence ID" value="QBX34431.1"/>
    <property type="molecule type" value="Genomic_DNA"/>
</dbReference>
<proteinExistence type="predicted"/>
<name>A0A4P7HMN8_9RHOB</name>
<dbReference type="Gene3D" id="3.10.180.10">
    <property type="entry name" value="2,3-Dihydroxybiphenyl 1,2-Dioxygenase, domain 1"/>
    <property type="match status" value="1"/>
</dbReference>
<reference evidence="4" key="1">
    <citation type="submission" date="2019-03" db="EMBL/GenBank/DDBJ databases">
        <authorList>
            <person name="Li J."/>
        </authorList>
    </citation>
    <scope>NUCLEOTIDE SEQUENCE [LARGE SCALE GENOMIC DNA]</scope>
    <source>
        <strain evidence="4">2251</strain>
    </source>
</reference>
<dbReference type="InterPro" id="IPR029068">
    <property type="entry name" value="Glyas_Bleomycin-R_OHBP_Dase"/>
</dbReference>
<dbReference type="AlphaFoldDB" id="A0A4P7HMN8"/>
<evidence type="ECO:0000313" key="3">
    <source>
        <dbReference type="EMBL" id="QBX34431.1"/>
    </source>
</evidence>
<dbReference type="Pfam" id="PF13468">
    <property type="entry name" value="Glyoxalase_3"/>
    <property type="match status" value="1"/>
</dbReference>
<sequence>MRGGQRHRQADRRGPPCPRDPELRPRPGRGGPSRVSLSFDHVAIAARSLSEGADWLRARLGLDLQPGGRHPGLGTHNMLLSLGPGEYLELIAPDPDSPDRPRWFGLDGFDGPPCVAGWVARADPLTAPPGTDIATATRGDLSWRITLPRAGQMPRDGAQPMLIDWGTGPHPSDRLPDHGMRLARLTLPLDCLDLSDRRLMLTGAGTPLTLTLTRDGTQVTL</sequence>
<evidence type="ECO:0000256" key="1">
    <source>
        <dbReference type="SAM" id="MobiDB-lite"/>
    </source>
</evidence>
<dbReference type="KEGG" id="plia:E4191_06685"/>
<dbReference type="SUPFAM" id="SSF54593">
    <property type="entry name" value="Glyoxalase/Bleomycin resistance protein/Dihydroxybiphenyl dioxygenase"/>
    <property type="match status" value="1"/>
</dbReference>